<evidence type="ECO:0000313" key="4">
    <source>
        <dbReference type="Proteomes" id="UP000533598"/>
    </source>
</evidence>
<organism evidence="3 4">
    <name type="scientific">Crossiella cryophila</name>
    <dbReference type="NCBI Taxonomy" id="43355"/>
    <lineage>
        <taxon>Bacteria</taxon>
        <taxon>Bacillati</taxon>
        <taxon>Actinomycetota</taxon>
        <taxon>Actinomycetes</taxon>
        <taxon>Pseudonocardiales</taxon>
        <taxon>Pseudonocardiaceae</taxon>
        <taxon>Crossiella</taxon>
    </lineage>
</organism>
<accession>A0A7W7FWJ2</accession>
<gene>
    <name evidence="3" type="ORF">HNR67_006223</name>
</gene>
<feature type="transmembrane region" description="Helical" evidence="2">
    <location>
        <begin position="51"/>
        <end position="70"/>
    </location>
</feature>
<protein>
    <submittedName>
        <fullName evidence="3">Uncharacterized protein</fullName>
    </submittedName>
</protein>
<dbReference type="Proteomes" id="UP000533598">
    <property type="component" value="Unassembled WGS sequence"/>
</dbReference>
<feature type="region of interest" description="Disordered" evidence="1">
    <location>
        <begin position="1"/>
        <end position="46"/>
    </location>
</feature>
<keyword evidence="2" id="KW-0472">Membrane</keyword>
<evidence type="ECO:0000256" key="1">
    <source>
        <dbReference type="SAM" id="MobiDB-lite"/>
    </source>
</evidence>
<evidence type="ECO:0000313" key="3">
    <source>
        <dbReference type="EMBL" id="MBB4680105.1"/>
    </source>
</evidence>
<sequence>MNDHTTRAMRRLATHKLGEPQPGGPPPWEHSDPGFEVDQPTSSRGSASCRLALLAAGLTVIAVAASTVVANQLPQPVAATPPSLKFQPAAQPGDATTLLRSLSAPSLDHGARGKSAISATVCGASEQRWRPT</sequence>
<evidence type="ECO:0000256" key="2">
    <source>
        <dbReference type="SAM" id="Phobius"/>
    </source>
</evidence>
<proteinExistence type="predicted"/>
<keyword evidence="2" id="KW-1133">Transmembrane helix</keyword>
<feature type="region of interest" description="Disordered" evidence="1">
    <location>
        <begin position="86"/>
        <end position="132"/>
    </location>
</feature>
<keyword evidence="2" id="KW-0812">Transmembrane</keyword>
<comment type="caution">
    <text evidence="3">The sequence shown here is derived from an EMBL/GenBank/DDBJ whole genome shotgun (WGS) entry which is preliminary data.</text>
</comment>
<name>A0A7W7FWJ2_9PSEU</name>
<dbReference type="AlphaFoldDB" id="A0A7W7FWJ2"/>
<dbReference type="EMBL" id="JACHMH010000001">
    <property type="protein sequence ID" value="MBB4680105.1"/>
    <property type="molecule type" value="Genomic_DNA"/>
</dbReference>
<keyword evidence="4" id="KW-1185">Reference proteome</keyword>
<reference evidence="3 4" key="1">
    <citation type="submission" date="2020-08" db="EMBL/GenBank/DDBJ databases">
        <title>Sequencing the genomes of 1000 actinobacteria strains.</title>
        <authorList>
            <person name="Klenk H.-P."/>
        </authorList>
    </citation>
    <scope>NUCLEOTIDE SEQUENCE [LARGE SCALE GENOMIC DNA]</scope>
    <source>
        <strain evidence="3 4">DSM 44230</strain>
    </source>
</reference>